<proteinExistence type="predicted"/>
<sequence length="179" mass="18903">MYANGLLSLLGGMIIGAASLTTCASSLYQGIITTRNTEAGKVCFSVDNYRSANKSVAIPAKGLVLTSITVYTETANGAQAIWKINAASRNEVELYKVKSGECLIYGEVIAGKYTVSQAPKPLPASTPLEVVATYWYPAEFNNILSMGGKFCSMENGIIDASEDGSCPGQSAPKKRAKSL</sequence>
<accession>A0ABX0L7N7</accession>
<reference evidence="1 2" key="1">
    <citation type="submission" date="2020-03" db="EMBL/GenBank/DDBJ databases">
        <title>Draft genome sequence of environmentally isolated cultures.</title>
        <authorList>
            <person name="Wilson H.S."/>
            <person name="De Leon M.E."/>
        </authorList>
    </citation>
    <scope>NUCLEOTIDE SEQUENCE [LARGE SCALE GENOMIC DNA]</scope>
    <source>
        <strain evidence="1 2">HSC-31F16</strain>
    </source>
</reference>
<organism evidence="1 2">
    <name type="scientific">Chromobacterium fluminis</name>
    <dbReference type="NCBI Taxonomy" id="3044269"/>
    <lineage>
        <taxon>Bacteria</taxon>
        <taxon>Pseudomonadati</taxon>
        <taxon>Pseudomonadota</taxon>
        <taxon>Betaproteobacteria</taxon>
        <taxon>Neisseriales</taxon>
        <taxon>Chromobacteriaceae</taxon>
        <taxon>Chromobacterium</taxon>
    </lineage>
</organism>
<gene>
    <name evidence="1" type="ORF">HA052_16550</name>
</gene>
<protein>
    <recommendedName>
        <fullName evidence="3">Lipoprotein</fullName>
    </recommendedName>
</protein>
<dbReference type="EMBL" id="JAAOMA010000024">
    <property type="protein sequence ID" value="NHR06800.1"/>
    <property type="molecule type" value="Genomic_DNA"/>
</dbReference>
<dbReference type="Proteomes" id="UP001515641">
    <property type="component" value="Unassembled WGS sequence"/>
</dbReference>
<evidence type="ECO:0000313" key="2">
    <source>
        <dbReference type="Proteomes" id="UP001515641"/>
    </source>
</evidence>
<dbReference type="RefSeq" id="WP_166452722.1">
    <property type="nucleotide sequence ID" value="NZ_JAAOMA010000024.1"/>
</dbReference>
<comment type="caution">
    <text evidence="1">The sequence shown here is derived from an EMBL/GenBank/DDBJ whole genome shotgun (WGS) entry which is preliminary data.</text>
</comment>
<name>A0ABX0L7N7_9NEIS</name>
<keyword evidence="2" id="KW-1185">Reference proteome</keyword>
<evidence type="ECO:0000313" key="1">
    <source>
        <dbReference type="EMBL" id="NHR06800.1"/>
    </source>
</evidence>
<evidence type="ECO:0008006" key="3">
    <source>
        <dbReference type="Google" id="ProtNLM"/>
    </source>
</evidence>